<dbReference type="Proteomes" id="UP000488956">
    <property type="component" value="Unassembled WGS sequence"/>
</dbReference>
<dbReference type="EMBL" id="QXGE01000999">
    <property type="protein sequence ID" value="KAE9299551.1"/>
    <property type="molecule type" value="Genomic_DNA"/>
</dbReference>
<evidence type="ECO:0000256" key="3">
    <source>
        <dbReference type="SAM" id="MobiDB-lite"/>
    </source>
</evidence>
<dbReference type="PROSITE" id="PS50005">
    <property type="entry name" value="TPR"/>
    <property type="match status" value="1"/>
</dbReference>
<evidence type="ECO:0000313" key="6">
    <source>
        <dbReference type="EMBL" id="KAE9299551.1"/>
    </source>
</evidence>
<dbReference type="EMBL" id="QXFX01001011">
    <property type="protein sequence ID" value="KAE9098684.1"/>
    <property type="molecule type" value="Genomic_DNA"/>
</dbReference>
<evidence type="ECO:0000313" key="8">
    <source>
        <dbReference type="Proteomes" id="UP000437068"/>
    </source>
</evidence>
<evidence type="ECO:0000256" key="2">
    <source>
        <dbReference type="SAM" id="Coils"/>
    </source>
</evidence>
<reference evidence="7 8" key="1">
    <citation type="submission" date="2018-08" db="EMBL/GenBank/DDBJ databases">
        <title>Genomic investigation of the strawberry pathogen Phytophthora fragariae indicates pathogenicity is determined by transcriptional variation in three key races.</title>
        <authorList>
            <person name="Adams T.M."/>
            <person name="Armitage A.D."/>
            <person name="Sobczyk M.K."/>
            <person name="Bates H.J."/>
            <person name="Dunwell J.M."/>
            <person name="Nellist C.F."/>
            <person name="Harrison R.J."/>
        </authorList>
    </citation>
    <scope>NUCLEOTIDE SEQUENCE [LARGE SCALE GENOMIC DNA]</scope>
    <source>
        <strain evidence="6 8">A4</strain>
        <strain evidence="5 7">NOV-27</strain>
        <strain evidence="4 9">ONT-3</strain>
    </source>
</reference>
<evidence type="ECO:0000313" key="9">
    <source>
        <dbReference type="Proteomes" id="UP000488956"/>
    </source>
</evidence>
<evidence type="ECO:0000313" key="5">
    <source>
        <dbReference type="EMBL" id="KAE9198964.1"/>
    </source>
</evidence>
<feature type="coiled-coil region" evidence="2">
    <location>
        <begin position="202"/>
        <end position="267"/>
    </location>
</feature>
<dbReference type="EMBL" id="QXGB01001013">
    <property type="protein sequence ID" value="KAE9198964.1"/>
    <property type="molecule type" value="Genomic_DNA"/>
</dbReference>
<dbReference type="InterPro" id="IPR019734">
    <property type="entry name" value="TPR_rpt"/>
</dbReference>
<dbReference type="AlphaFoldDB" id="A0A6A4D3E7"/>
<keyword evidence="7" id="KW-1185">Reference proteome</keyword>
<gene>
    <name evidence="6" type="ORF">PF001_g15392</name>
    <name evidence="5" type="ORF">PF005_g15930</name>
    <name evidence="4" type="ORF">PF010_g15465</name>
</gene>
<dbReference type="InterPro" id="IPR011990">
    <property type="entry name" value="TPR-like_helical_dom_sf"/>
</dbReference>
<name>A0A6A4D3E7_9STRA</name>
<dbReference type="PANTHER" id="PTHR26312">
    <property type="entry name" value="TETRATRICOPEPTIDE REPEAT PROTEIN 5"/>
    <property type="match status" value="1"/>
</dbReference>
<evidence type="ECO:0000313" key="4">
    <source>
        <dbReference type="EMBL" id="KAE9098684.1"/>
    </source>
</evidence>
<proteinExistence type="predicted"/>
<feature type="repeat" description="TPR" evidence="1">
    <location>
        <begin position="637"/>
        <end position="670"/>
    </location>
</feature>
<evidence type="ECO:0008006" key="10">
    <source>
        <dbReference type="Google" id="ProtNLM"/>
    </source>
</evidence>
<dbReference type="InterPro" id="IPR003107">
    <property type="entry name" value="HAT"/>
</dbReference>
<evidence type="ECO:0000256" key="1">
    <source>
        <dbReference type="PROSITE-ProRule" id="PRU00339"/>
    </source>
</evidence>
<dbReference type="Proteomes" id="UP000433483">
    <property type="component" value="Unassembled WGS sequence"/>
</dbReference>
<keyword evidence="1" id="KW-0802">TPR repeat</keyword>
<dbReference type="OrthoDB" id="78236at2759"/>
<feature type="region of interest" description="Disordered" evidence="3">
    <location>
        <begin position="116"/>
        <end position="144"/>
    </location>
</feature>
<accession>A0A6A4D3E7</accession>
<dbReference type="SMART" id="SM00386">
    <property type="entry name" value="HAT"/>
    <property type="match status" value="2"/>
</dbReference>
<dbReference type="GO" id="GO:0006396">
    <property type="term" value="P:RNA processing"/>
    <property type="evidence" value="ECO:0007669"/>
    <property type="project" value="InterPro"/>
</dbReference>
<organism evidence="6 8">
    <name type="scientific">Phytophthora fragariae</name>
    <dbReference type="NCBI Taxonomy" id="53985"/>
    <lineage>
        <taxon>Eukaryota</taxon>
        <taxon>Sar</taxon>
        <taxon>Stramenopiles</taxon>
        <taxon>Oomycota</taxon>
        <taxon>Peronosporomycetes</taxon>
        <taxon>Peronosporales</taxon>
        <taxon>Peronosporaceae</taxon>
        <taxon>Phytophthora</taxon>
    </lineage>
</organism>
<comment type="caution">
    <text evidence="6">The sequence shown here is derived from an EMBL/GenBank/DDBJ whole genome shotgun (WGS) entry which is preliminary data.</text>
</comment>
<evidence type="ECO:0000313" key="7">
    <source>
        <dbReference type="Proteomes" id="UP000433483"/>
    </source>
</evidence>
<dbReference type="PANTHER" id="PTHR26312:SF87">
    <property type="entry name" value="TETRATRICOPEPTIDE REPEAT PROTEIN 5"/>
    <property type="match status" value="1"/>
</dbReference>
<dbReference type="Proteomes" id="UP000437068">
    <property type="component" value="Unassembled WGS sequence"/>
</dbReference>
<keyword evidence="2" id="KW-0175">Coiled coil</keyword>
<protein>
    <recommendedName>
        <fullName evidence="10">SAP domain-containing protein</fullName>
    </recommendedName>
</protein>
<dbReference type="Gene3D" id="1.25.40.10">
    <property type="entry name" value="Tetratricopeptide repeat domain"/>
    <property type="match status" value="1"/>
</dbReference>
<dbReference type="SUPFAM" id="SSF48452">
    <property type="entry name" value="TPR-like"/>
    <property type="match status" value="1"/>
</dbReference>
<sequence length="698" mass="78430">MFSSSYQKKMATLSLSQLKDALAAVGVSTATGDLRGEARRDELARRLHHARVASGDVKLNEEGGEGEEVRGLQNLSLAELRSALELRQISTQTSGLKGEARRHALIQRLMNAYSHKQERPAGYHITSSQRSEEDEEDAKSETSSSVYSTATEFIFYDTLKGNLKVDPELQLNATSLMPQLSFTGLKKAKAEPQIAGTSAKDTNELQRELFELRAQLHTARQERQQQVERALLEAGIATSLGEISTKLQALERERRRLQDNYFGHELVTCDVLSSSGSNQLPLELVQEDALLLIEKRQAVLKQLAERTKEAMAVAKSHTLESETSISKQTRQEEAALMEQIQQLELSLSSPFWVHNGWTNPRHSEDTGPASEMPVLVRCRSMPNGLQPELWETFGAHERRQLHSELRTAASFHVRRDRVVLNTVSNAGVSPSAPSQADKLGMKARFMEKTQRHRDEIERVYLNALELDENHADNLGNYALFLCTTCGEPEKARNYFERALAADPMNAKNLANYANFLLRECHDFNKGEVCYKKALDVAPKDVNILGGYSDLLTAKANGNGEILLRARRILKKALSLSPSHQMNQLRLALVLADLKENEPAERCFEHLLFTWRQQNNAGDDGDLTHAKIQTHRDKLSLTSIYEKYAGFLHRRGDWSRAKVLYGEALALDPQRPSLIRQFSCFLRDSKPFLTPRSQSSSTS</sequence>